<dbReference type="PANTHER" id="PTHR43842">
    <property type="entry name" value="PROPIONYL-COA CARBOXYLASE BETA CHAIN"/>
    <property type="match status" value="1"/>
</dbReference>
<keyword evidence="4" id="KW-1185">Reference proteome</keyword>
<evidence type="ECO:0000259" key="2">
    <source>
        <dbReference type="Pfam" id="PF01039"/>
    </source>
</evidence>
<dbReference type="InterPro" id="IPR029045">
    <property type="entry name" value="ClpP/crotonase-like_dom_sf"/>
</dbReference>
<protein>
    <recommendedName>
        <fullName evidence="2">Acetyl-coenzyme A carboxylase carboxyl transferase subunit beta domain-containing protein</fullName>
    </recommendedName>
</protein>
<dbReference type="Proteomes" id="UP001500683">
    <property type="component" value="Unassembled WGS sequence"/>
</dbReference>
<evidence type="ECO:0000313" key="3">
    <source>
        <dbReference type="EMBL" id="GAA4102323.1"/>
    </source>
</evidence>
<reference evidence="4" key="1">
    <citation type="journal article" date="2019" name="Int. J. Syst. Evol. Microbiol.">
        <title>The Global Catalogue of Microorganisms (GCM) 10K type strain sequencing project: providing services to taxonomists for standard genome sequencing and annotation.</title>
        <authorList>
            <consortium name="The Broad Institute Genomics Platform"/>
            <consortium name="The Broad Institute Genome Sequencing Center for Infectious Disease"/>
            <person name="Wu L."/>
            <person name="Ma J."/>
        </authorList>
    </citation>
    <scope>NUCLEOTIDE SEQUENCE [LARGE SCALE GENOMIC DNA]</scope>
    <source>
        <strain evidence="4">JCM 16702</strain>
    </source>
</reference>
<feature type="region of interest" description="Disordered" evidence="1">
    <location>
        <begin position="156"/>
        <end position="223"/>
    </location>
</feature>
<proteinExistence type="predicted"/>
<organism evidence="3 4">
    <name type="scientific">Actinomadura miaoliensis</name>
    <dbReference type="NCBI Taxonomy" id="430685"/>
    <lineage>
        <taxon>Bacteria</taxon>
        <taxon>Bacillati</taxon>
        <taxon>Actinomycetota</taxon>
        <taxon>Actinomycetes</taxon>
        <taxon>Streptosporangiales</taxon>
        <taxon>Thermomonosporaceae</taxon>
        <taxon>Actinomadura</taxon>
    </lineage>
</organism>
<dbReference type="PANTHER" id="PTHR43842:SF2">
    <property type="entry name" value="PROPIONYL-COA CARBOXYLASE BETA CHAIN, MITOCHONDRIAL"/>
    <property type="match status" value="1"/>
</dbReference>
<gene>
    <name evidence="3" type="ORF">GCM10022214_80250</name>
</gene>
<dbReference type="SUPFAM" id="SSF52096">
    <property type="entry name" value="ClpP/crotonase"/>
    <property type="match status" value="1"/>
</dbReference>
<sequence length="223" mass="24074">MWPHWAHRRRWNHQPGGVAVSQSAQPVPLGGTAGSMPSIRASSVPPPWDPFRHPAHWPQPNAVAGPLLIVPERDFAVVSLANAGPDGHSFNQAHAAKIHKIMDMVEAAGAPLVSLNDGAGARIQEGVTALAGYGGIFQRNTRASGVIPLLDLGRAHRDHRRSRRARGHRGDGEGVPASAQVVDHQGCRDHERRLRRREVGVGPVTVAPRLAPESDQDRKKVPE</sequence>
<name>A0ABP7X280_9ACTN</name>
<feature type="compositionally biased region" description="Basic residues" evidence="1">
    <location>
        <begin position="156"/>
        <end position="167"/>
    </location>
</feature>
<accession>A0ABP7X280</accession>
<comment type="caution">
    <text evidence="3">The sequence shown here is derived from an EMBL/GenBank/DDBJ whole genome shotgun (WGS) entry which is preliminary data.</text>
</comment>
<feature type="region of interest" description="Disordered" evidence="1">
    <location>
        <begin position="13"/>
        <end position="47"/>
    </location>
</feature>
<dbReference type="InterPro" id="IPR051047">
    <property type="entry name" value="AccD/PCCB"/>
</dbReference>
<dbReference type="InterPro" id="IPR034733">
    <property type="entry name" value="AcCoA_carboxyl_beta"/>
</dbReference>
<dbReference type="Gene3D" id="3.90.226.10">
    <property type="entry name" value="2-enoyl-CoA Hydratase, Chain A, domain 1"/>
    <property type="match status" value="1"/>
</dbReference>
<feature type="domain" description="Acetyl-coenzyme A carboxylase carboxyl transferase subunit beta" evidence="2">
    <location>
        <begin position="88"/>
        <end position="150"/>
    </location>
</feature>
<dbReference type="Pfam" id="PF01039">
    <property type="entry name" value="Carboxyl_trans"/>
    <property type="match status" value="1"/>
</dbReference>
<evidence type="ECO:0000313" key="4">
    <source>
        <dbReference type="Proteomes" id="UP001500683"/>
    </source>
</evidence>
<evidence type="ECO:0000256" key="1">
    <source>
        <dbReference type="SAM" id="MobiDB-lite"/>
    </source>
</evidence>
<dbReference type="EMBL" id="BAAAZG010000067">
    <property type="protein sequence ID" value="GAA4102323.1"/>
    <property type="molecule type" value="Genomic_DNA"/>
</dbReference>